<feature type="compositionally biased region" description="Low complexity" evidence="1">
    <location>
        <begin position="36"/>
        <end position="60"/>
    </location>
</feature>
<proteinExistence type="predicted"/>
<evidence type="ECO:0000313" key="3">
    <source>
        <dbReference type="Proteomes" id="UP000324091"/>
    </source>
</evidence>
<organism evidence="2 3">
    <name type="scientific">Takifugu flavidus</name>
    <name type="common">sansaifugu</name>
    <dbReference type="NCBI Taxonomy" id="433684"/>
    <lineage>
        <taxon>Eukaryota</taxon>
        <taxon>Metazoa</taxon>
        <taxon>Chordata</taxon>
        <taxon>Craniata</taxon>
        <taxon>Vertebrata</taxon>
        <taxon>Euteleostomi</taxon>
        <taxon>Actinopterygii</taxon>
        <taxon>Neopterygii</taxon>
        <taxon>Teleostei</taxon>
        <taxon>Neoteleostei</taxon>
        <taxon>Acanthomorphata</taxon>
        <taxon>Eupercaria</taxon>
        <taxon>Tetraodontiformes</taxon>
        <taxon>Tetradontoidea</taxon>
        <taxon>Tetraodontidae</taxon>
        <taxon>Takifugu</taxon>
    </lineage>
</organism>
<accession>A0A5C6NDJ3</accession>
<protein>
    <submittedName>
        <fullName evidence="2">Protein PRRC2A HLA-B-associated transcript 2</fullName>
    </submittedName>
</protein>
<comment type="caution">
    <text evidence="2">The sequence shown here is derived from an EMBL/GenBank/DDBJ whole genome shotgun (WGS) entry which is preliminary data.</text>
</comment>
<name>A0A5C6NDJ3_9TELE</name>
<dbReference type="PANTHER" id="PTHR14038">
    <property type="entry name" value="BAT2 HLA-B-ASSOCIATED TRANSCRIPT 2"/>
    <property type="match status" value="1"/>
</dbReference>
<reference evidence="2 3" key="1">
    <citation type="submission" date="2019-04" db="EMBL/GenBank/DDBJ databases">
        <title>Chromosome genome assembly for Takifugu flavidus.</title>
        <authorList>
            <person name="Xiao S."/>
        </authorList>
    </citation>
    <scope>NUCLEOTIDE SEQUENCE [LARGE SCALE GENOMIC DNA]</scope>
    <source>
        <strain evidence="2">HTHZ2018</strain>
        <tissue evidence="2">Muscle</tissue>
    </source>
</reference>
<keyword evidence="3" id="KW-1185">Reference proteome</keyword>
<evidence type="ECO:0000313" key="2">
    <source>
        <dbReference type="EMBL" id="TWW65574.1"/>
    </source>
</evidence>
<dbReference type="Proteomes" id="UP000324091">
    <property type="component" value="Chromosome 21"/>
</dbReference>
<dbReference type="AlphaFoldDB" id="A0A5C6NDJ3"/>
<dbReference type="GO" id="GO:0030154">
    <property type="term" value="P:cell differentiation"/>
    <property type="evidence" value="ECO:0007669"/>
    <property type="project" value="TreeGrafter"/>
</dbReference>
<evidence type="ECO:0000256" key="1">
    <source>
        <dbReference type="SAM" id="MobiDB-lite"/>
    </source>
</evidence>
<dbReference type="EMBL" id="RHFK02000014">
    <property type="protein sequence ID" value="TWW65574.1"/>
    <property type="molecule type" value="Genomic_DNA"/>
</dbReference>
<feature type="region of interest" description="Disordered" evidence="1">
    <location>
        <begin position="1"/>
        <end position="235"/>
    </location>
</feature>
<feature type="compositionally biased region" description="Gly residues" evidence="1">
    <location>
        <begin position="175"/>
        <end position="198"/>
    </location>
</feature>
<sequence>MPRPPGGPTCCRCPPPAALSDRPAVAESNGAPLGATVTGNTQNNTVTSNSSGGGHLSHSNSHPHHYNNQGIAAPPQHHHSHGAKSPDFTNQNSDQANEEWETASESSDFTEFRDREGGGGGKPYSSHHPHHLGRGGGGSGSMGEREMAGKEPSTNKRSFSSQRPGMERQNRRVNPGGGRGPRGPPGSGSGGGSNGGGNLPPSWFHPPSVGVRFSVVPPPSRRGSAPLGLSAGVHT</sequence>
<gene>
    <name evidence="2" type="ORF">D4764_21G0004740</name>
</gene>
<dbReference type="PANTHER" id="PTHR14038:SF5">
    <property type="entry name" value="PROTEIN PRRC2A"/>
    <property type="match status" value="1"/>
</dbReference>
<dbReference type="InterPro" id="IPR033184">
    <property type="entry name" value="PRRC2"/>
</dbReference>